<dbReference type="EMBL" id="BKCJ011854108">
    <property type="protein sequence ID" value="GFD58521.1"/>
    <property type="molecule type" value="Genomic_DNA"/>
</dbReference>
<accession>A0A699XNS5</accession>
<proteinExistence type="predicted"/>
<evidence type="ECO:0000313" key="2">
    <source>
        <dbReference type="EMBL" id="GFD58521.1"/>
    </source>
</evidence>
<comment type="caution">
    <text evidence="2">The sequence shown here is derived from an EMBL/GenBank/DDBJ whole genome shotgun (WGS) entry which is preliminary data.</text>
</comment>
<reference evidence="2" key="1">
    <citation type="journal article" date="2019" name="Sci. Rep.">
        <title>Draft genome of Tanacetum cinerariifolium, the natural source of mosquito coil.</title>
        <authorList>
            <person name="Yamashiro T."/>
            <person name="Shiraishi A."/>
            <person name="Satake H."/>
            <person name="Nakayama K."/>
        </authorList>
    </citation>
    <scope>NUCLEOTIDE SEQUENCE</scope>
</reference>
<feature type="signal peptide" evidence="1">
    <location>
        <begin position="1"/>
        <end position="17"/>
    </location>
</feature>
<feature type="chain" id="PRO_5025358577" evidence="1">
    <location>
        <begin position="18"/>
        <end position="84"/>
    </location>
</feature>
<keyword evidence="1" id="KW-0732">Signal</keyword>
<name>A0A699XNS5_TANCI</name>
<dbReference type="AlphaFoldDB" id="A0A699XNS5"/>
<feature type="non-terminal residue" evidence="2">
    <location>
        <position position="84"/>
    </location>
</feature>
<protein>
    <submittedName>
        <fullName evidence="2">Uncharacterized protein</fullName>
    </submittedName>
</protein>
<gene>
    <name evidence="2" type="ORF">Tci_930490</name>
</gene>
<organism evidence="2">
    <name type="scientific">Tanacetum cinerariifolium</name>
    <name type="common">Dalmatian daisy</name>
    <name type="synonym">Chrysanthemum cinerariifolium</name>
    <dbReference type="NCBI Taxonomy" id="118510"/>
    <lineage>
        <taxon>Eukaryota</taxon>
        <taxon>Viridiplantae</taxon>
        <taxon>Streptophyta</taxon>
        <taxon>Embryophyta</taxon>
        <taxon>Tracheophyta</taxon>
        <taxon>Spermatophyta</taxon>
        <taxon>Magnoliopsida</taxon>
        <taxon>eudicotyledons</taxon>
        <taxon>Gunneridae</taxon>
        <taxon>Pentapetalae</taxon>
        <taxon>asterids</taxon>
        <taxon>campanulids</taxon>
        <taxon>Asterales</taxon>
        <taxon>Asteraceae</taxon>
        <taxon>Asteroideae</taxon>
        <taxon>Anthemideae</taxon>
        <taxon>Anthemidinae</taxon>
        <taxon>Tanacetum</taxon>
    </lineage>
</organism>
<evidence type="ECO:0000256" key="1">
    <source>
        <dbReference type="SAM" id="SignalP"/>
    </source>
</evidence>
<feature type="non-terminal residue" evidence="2">
    <location>
        <position position="1"/>
    </location>
</feature>
<sequence length="84" mass="9054">AFFLLFEQLALTRNVAAIALGNHVFTQSLYRFAGDDFLADRGLNGDVEHLAGQQLAQLFAEAFAPFVALGAVHDGREGVHLLAV</sequence>